<organism evidence="3 4">
    <name type="scientific">Photobacterium aphoticum</name>
    <dbReference type="NCBI Taxonomy" id="754436"/>
    <lineage>
        <taxon>Bacteria</taxon>
        <taxon>Pseudomonadati</taxon>
        <taxon>Pseudomonadota</taxon>
        <taxon>Gammaproteobacteria</taxon>
        <taxon>Vibrionales</taxon>
        <taxon>Vibrionaceae</taxon>
        <taxon>Photobacterium</taxon>
    </lineage>
</organism>
<gene>
    <name evidence="3" type="ORF">JCM19237_970</name>
</gene>
<dbReference type="STRING" id="754436.JCM19237_970"/>
<feature type="region of interest" description="Disordered" evidence="1">
    <location>
        <begin position="169"/>
        <end position="188"/>
    </location>
</feature>
<keyword evidence="3" id="KW-0378">Hydrolase</keyword>
<dbReference type="Gene3D" id="2.30.40.10">
    <property type="entry name" value="Urease, subunit C, domain 1"/>
    <property type="match status" value="1"/>
</dbReference>
<dbReference type="InterPro" id="IPR013108">
    <property type="entry name" value="Amidohydro_3"/>
</dbReference>
<evidence type="ECO:0000313" key="3">
    <source>
        <dbReference type="EMBL" id="GAL04298.1"/>
    </source>
</evidence>
<dbReference type="Proteomes" id="UP000029227">
    <property type="component" value="Unassembled WGS sequence"/>
</dbReference>
<dbReference type="AlphaFoldDB" id="A0A090QPV9"/>
<dbReference type="PANTHER" id="PTHR22642:SF2">
    <property type="entry name" value="PROTEIN LONG AFTER FAR-RED 3"/>
    <property type="match status" value="1"/>
</dbReference>
<reference evidence="3 4" key="1">
    <citation type="journal article" date="2014" name="Genome Announc.">
        <title>Draft Genome Sequences of Two Vibrionaceae Species, Vibrio ponticus C121 and Photobacterium aphoticum C119, Isolated as Coral Reef Microbiota.</title>
        <authorList>
            <person name="Al-saari N."/>
            <person name="Meirelles P.M."/>
            <person name="Mino S."/>
            <person name="Suda W."/>
            <person name="Oshima K."/>
            <person name="Hattori M."/>
            <person name="Ohkuma M."/>
            <person name="Thompson F.L."/>
            <person name="Gomez-Gil B."/>
            <person name="Sawabe T."/>
            <person name="Sawabe T."/>
        </authorList>
    </citation>
    <scope>NUCLEOTIDE SEQUENCE [LARGE SCALE GENOMIC DNA]</scope>
    <source>
        <strain evidence="3 4">JCM 19237</strain>
    </source>
</reference>
<accession>A0A090QPV9</accession>
<dbReference type="PANTHER" id="PTHR22642">
    <property type="entry name" value="IMIDAZOLONEPROPIONASE"/>
    <property type="match status" value="1"/>
</dbReference>
<dbReference type="GO" id="GO:0016810">
    <property type="term" value="F:hydrolase activity, acting on carbon-nitrogen (but not peptide) bonds"/>
    <property type="evidence" value="ECO:0007669"/>
    <property type="project" value="InterPro"/>
</dbReference>
<dbReference type="eggNOG" id="COG1574">
    <property type="taxonomic scope" value="Bacteria"/>
</dbReference>
<feature type="compositionally biased region" description="Low complexity" evidence="1">
    <location>
        <begin position="169"/>
        <end position="187"/>
    </location>
</feature>
<comment type="caution">
    <text evidence="3">The sequence shown here is derived from an EMBL/GenBank/DDBJ whole genome shotgun (WGS) entry which is preliminary data.</text>
</comment>
<dbReference type="Pfam" id="PF07969">
    <property type="entry name" value="Amidohydro_3"/>
    <property type="match status" value="1"/>
</dbReference>
<evidence type="ECO:0000256" key="1">
    <source>
        <dbReference type="SAM" id="MobiDB-lite"/>
    </source>
</evidence>
<dbReference type="InterPro" id="IPR032466">
    <property type="entry name" value="Metal_Hydrolase"/>
</dbReference>
<dbReference type="EMBL" id="BBMN01000004">
    <property type="protein sequence ID" value="GAL04298.1"/>
    <property type="molecule type" value="Genomic_DNA"/>
</dbReference>
<dbReference type="SUPFAM" id="SSF51338">
    <property type="entry name" value="Composite domain of metallo-dependent hydrolases"/>
    <property type="match status" value="1"/>
</dbReference>
<evidence type="ECO:0000313" key="4">
    <source>
        <dbReference type="Proteomes" id="UP000029227"/>
    </source>
</evidence>
<dbReference type="InterPro" id="IPR011059">
    <property type="entry name" value="Metal-dep_hydrolase_composite"/>
</dbReference>
<protein>
    <submittedName>
        <fullName evidence="3">Predicted metal-dependent hydrolase</fullName>
    </submittedName>
</protein>
<evidence type="ECO:0000259" key="2">
    <source>
        <dbReference type="Pfam" id="PF07969"/>
    </source>
</evidence>
<dbReference type="Gene3D" id="3.20.20.140">
    <property type="entry name" value="Metal-dependent hydrolases"/>
    <property type="match status" value="1"/>
</dbReference>
<dbReference type="SUPFAM" id="SSF51556">
    <property type="entry name" value="Metallo-dependent hydrolases"/>
    <property type="match status" value="1"/>
</dbReference>
<proteinExistence type="predicted"/>
<name>A0A090QPV9_9GAMM</name>
<dbReference type="PROSITE" id="PS51257">
    <property type="entry name" value="PROKAR_LIPOPROTEIN"/>
    <property type="match status" value="1"/>
</dbReference>
<sequence>MLYRLFGIWIGLTLLFAAGCDQFEDTVAADTIYINGHILTMSNPTHVRAMSIKDGKVQAVGTRAGVLRHKGEQTRVIDLQGKTVVPGWYAVDSDFMQVVNRVGLEQAQYLFAQAGYTTVVEQQASIAMLEQLRTAADGNQLSLDVIALVPFATFHSTLSQQNLPLPFRKTSAPQAQAPPSKAATPAASDATVTGSLTLAGVTLAVDGNMENQTAWMAIPYATQPPDRPPRWQGQPAMPYSEFRHAYQLAIEQAVQLFIHAMGDAAIDAVIQASDDLAITVEQQRRSVILSSRYARIGQLDQYKRLACCPALIRCTSLNTATAISPGSGNYGQKPKVRYVPPSPAI</sequence>
<feature type="domain" description="Amidohydrolase 3" evidence="2">
    <location>
        <begin position="104"/>
        <end position="285"/>
    </location>
</feature>